<evidence type="ECO:0000259" key="2">
    <source>
        <dbReference type="PROSITE" id="PS51526"/>
    </source>
</evidence>
<reference evidence="3 4" key="1">
    <citation type="journal article" date="2017" name="Gigascience">
        <title>Draft genome of the honey bee ectoparasitic mite, Tropilaelaps mercedesae, is shaped by the parasitic life history.</title>
        <authorList>
            <person name="Dong X."/>
            <person name="Armstrong S.D."/>
            <person name="Xia D."/>
            <person name="Makepeace B.L."/>
            <person name="Darby A.C."/>
            <person name="Kadowaki T."/>
        </authorList>
    </citation>
    <scope>NUCLEOTIDE SEQUENCE [LARGE SCALE GENOMIC DNA]</scope>
    <source>
        <strain evidence="3">Wuxi-XJTLU</strain>
    </source>
</reference>
<dbReference type="InterPro" id="IPR036388">
    <property type="entry name" value="WH-like_DNA-bd_sf"/>
</dbReference>
<gene>
    <name evidence="3" type="ORF">BIW11_14150</name>
</gene>
<keyword evidence="4" id="KW-1185">Reference proteome</keyword>
<dbReference type="SUPFAM" id="SSF46785">
    <property type="entry name" value="Winged helix' DNA-binding domain"/>
    <property type="match status" value="1"/>
</dbReference>
<proteinExistence type="predicted"/>
<dbReference type="OrthoDB" id="10069709at2759"/>
<keyword evidence="1 3" id="KW-0238">DNA-binding</keyword>
<evidence type="ECO:0000256" key="1">
    <source>
        <dbReference type="ARBA" id="ARBA00023125"/>
    </source>
</evidence>
<dbReference type="InterPro" id="IPR036390">
    <property type="entry name" value="WH_DNA-bd_sf"/>
</dbReference>
<dbReference type="Gene3D" id="6.10.140.1290">
    <property type="match status" value="1"/>
</dbReference>
<protein>
    <submittedName>
        <fullName evidence="3">DNA-binding protein RFX5-like</fullName>
    </submittedName>
</protein>
<dbReference type="Proteomes" id="UP000192247">
    <property type="component" value="Unassembled WGS sequence"/>
</dbReference>
<dbReference type="GO" id="GO:0000978">
    <property type="term" value="F:RNA polymerase II cis-regulatory region sequence-specific DNA binding"/>
    <property type="evidence" value="ECO:0007669"/>
    <property type="project" value="TreeGrafter"/>
</dbReference>
<dbReference type="EMBL" id="MNPL01032441">
    <property type="protein sequence ID" value="OQR66452.1"/>
    <property type="molecule type" value="Genomic_DNA"/>
</dbReference>
<dbReference type="PANTHER" id="PTHR12619">
    <property type="entry name" value="RFX TRANSCRIPTION FACTOR FAMILY"/>
    <property type="match status" value="1"/>
</dbReference>
<evidence type="ECO:0000313" key="4">
    <source>
        <dbReference type="Proteomes" id="UP000192247"/>
    </source>
</evidence>
<dbReference type="Gene3D" id="1.10.10.10">
    <property type="entry name" value="Winged helix-like DNA-binding domain superfamily/Winged helix DNA-binding domain"/>
    <property type="match status" value="1"/>
</dbReference>
<dbReference type="Pfam" id="PF18326">
    <property type="entry name" value="RFX5_N"/>
    <property type="match status" value="1"/>
</dbReference>
<dbReference type="InterPro" id="IPR003150">
    <property type="entry name" value="DNA-bd_RFX"/>
</dbReference>
<dbReference type="GO" id="GO:0000981">
    <property type="term" value="F:DNA-binding transcription factor activity, RNA polymerase II-specific"/>
    <property type="evidence" value="ECO:0007669"/>
    <property type="project" value="TreeGrafter"/>
</dbReference>
<dbReference type="InParanoid" id="A0A1V9WZ95"/>
<organism evidence="3 4">
    <name type="scientific">Tropilaelaps mercedesae</name>
    <dbReference type="NCBI Taxonomy" id="418985"/>
    <lineage>
        <taxon>Eukaryota</taxon>
        <taxon>Metazoa</taxon>
        <taxon>Ecdysozoa</taxon>
        <taxon>Arthropoda</taxon>
        <taxon>Chelicerata</taxon>
        <taxon>Arachnida</taxon>
        <taxon>Acari</taxon>
        <taxon>Parasitiformes</taxon>
        <taxon>Mesostigmata</taxon>
        <taxon>Gamasina</taxon>
        <taxon>Dermanyssoidea</taxon>
        <taxon>Laelapidae</taxon>
        <taxon>Tropilaelaps</taxon>
    </lineage>
</organism>
<comment type="caution">
    <text evidence="3">The sequence shown here is derived from an EMBL/GenBank/DDBJ whole genome shotgun (WGS) entry which is preliminary data.</text>
</comment>
<dbReference type="Pfam" id="PF02257">
    <property type="entry name" value="RFX_DNA_binding"/>
    <property type="match status" value="1"/>
</dbReference>
<accession>A0A1V9WZ95</accession>
<name>A0A1V9WZ95_9ACAR</name>
<dbReference type="PROSITE" id="PS51526">
    <property type="entry name" value="RFX_DBD"/>
    <property type="match status" value="1"/>
</dbReference>
<dbReference type="PANTHER" id="PTHR12619:SF21">
    <property type="entry name" value="RFX-TYPE WINGED-HELIX DOMAIN-CONTAINING PROTEIN"/>
    <property type="match status" value="1"/>
</dbReference>
<sequence>MDSCQVDGALGAQQLVSAGAKERIERILNDVSQLSDVEKLYLYLRLPGGAKVNQNNPANFYPLLGKKSHSQVGHTYAWIRGHLEEDRDVSLPKQEVYNEYKAYFEAHALEALCTADFGKVMKHVFPGVRARRLGERGKSRYCYSGLSKKVKSESPATISLETPGSCVDQNQNQSSKRISQLRLLLDEFSPNSPAPGDAALLDSGVSSVATSPRERPASGPGVFAYYPTKDKGLGETQEFAQRLRSQSAPIEPLGSSAAASTGALADDFLPGGGIEFDDVFGNMDLLTNPPE</sequence>
<dbReference type="STRING" id="418985.A0A1V9WZ95"/>
<dbReference type="InterPro" id="IPR039779">
    <property type="entry name" value="RFX-like"/>
</dbReference>
<dbReference type="AlphaFoldDB" id="A0A1V9WZ95"/>
<dbReference type="FunFam" id="1.10.10.10:FF:000422">
    <property type="entry name" value="DNA-binding protein RFX7"/>
    <property type="match status" value="1"/>
</dbReference>
<feature type="domain" description="RFX-type winged-helix" evidence="2">
    <location>
        <begin position="75"/>
        <end position="150"/>
    </location>
</feature>
<evidence type="ECO:0000313" key="3">
    <source>
        <dbReference type="EMBL" id="OQR66452.1"/>
    </source>
</evidence>